<sequence length="157" mass="17445">MSAVSATQRSSSLTNDPRLPRLARTLMHASFNFARALDTHFIRCKCLFNGSIDVFIIVTTLALHSSRILNVLVLTHKSAHGKPAANYGSFYSFPYLIGSHHIFNNLDVFIAITEIIVVADITIAVVIVITTVSNTGHTYIRTHNHNYTDRVAIHVRS</sequence>
<proteinExistence type="predicted"/>
<organism evidence="1 2">
    <name type="scientific">Hericium alpestre</name>
    <dbReference type="NCBI Taxonomy" id="135208"/>
    <lineage>
        <taxon>Eukaryota</taxon>
        <taxon>Fungi</taxon>
        <taxon>Dikarya</taxon>
        <taxon>Basidiomycota</taxon>
        <taxon>Agaricomycotina</taxon>
        <taxon>Agaricomycetes</taxon>
        <taxon>Russulales</taxon>
        <taxon>Hericiaceae</taxon>
        <taxon>Hericium</taxon>
    </lineage>
</organism>
<keyword evidence="2" id="KW-1185">Reference proteome</keyword>
<gene>
    <name evidence="1" type="ORF">EWM64_g10722</name>
</gene>
<protein>
    <submittedName>
        <fullName evidence="1">Uncharacterized protein</fullName>
    </submittedName>
</protein>
<dbReference type="EMBL" id="SFCI01003044">
    <property type="protein sequence ID" value="TFY73290.1"/>
    <property type="molecule type" value="Genomic_DNA"/>
</dbReference>
<evidence type="ECO:0000313" key="1">
    <source>
        <dbReference type="EMBL" id="TFY73290.1"/>
    </source>
</evidence>
<evidence type="ECO:0000313" key="2">
    <source>
        <dbReference type="Proteomes" id="UP000298061"/>
    </source>
</evidence>
<comment type="caution">
    <text evidence="1">The sequence shown here is derived from an EMBL/GenBank/DDBJ whole genome shotgun (WGS) entry which is preliminary data.</text>
</comment>
<accession>A0A4Y9ZGI6</accession>
<dbReference type="AlphaFoldDB" id="A0A4Y9ZGI6"/>
<name>A0A4Y9ZGI6_9AGAM</name>
<reference evidence="1 2" key="1">
    <citation type="submission" date="2019-02" db="EMBL/GenBank/DDBJ databases">
        <title>Genome sequencing of the rare red list fungi Hericium alpestre (H. flagellum).</title>
        <authorList>
            <person name="Buettner E."/>
            <person name="Kellner H."/>
        </authorList>
    </citation>
    <scope>NUCLEOTIDE SEQUENCE [LARGE SCALE GENOMIC DNA]</scope>
    <source>
        <strain evidence="1 2">DSM 108284</strain>
    </source>
</reference>
<dbReference type="Proteomes" id="UP000298061">
    <property type="component" value="Unassembled WGS sequence"/>
</dbReference>